<dbReference type="RefSeq" id="XP_024724310.1">
    <property type="nucleotide sequence ID" value="XM_024866346.1"/>
</dbReference>
<evidence type="ECO:0008006" key="4">
    <source>
        <dbReference type="Google" id="ProtNLM"/>
    </source>
</evidence>
<evidence type="ECO:0000256" key="1">
    <source>
        <dbReference type="SAM" id="MobiDB-lite"/>
    </source>
</evidence>
<dbReference type="OrthoDB" id="2156052at2759"/>
<evidence type="ECO:0000313" key="3">
    <source>
        <dbReference type="Proteomes" id="UP000241818"/>
    </source>
</evidence>
<feature type="compositionally biased region" description="Basic residues" evidence="1">
    <location>
        <begin position="416"/>
        <end position="425"/>
    </location>
</feature>
<keyword evidence="3" id="KW-1185">Reference proteome</keyword>
<dbReference type="InParanoid" id="A0A2T3BBL2"/>
<evidence type="ECO:0000313" key="2">
    <source>
        <dbReference type="EMBL" id="PSS25711.1"/>
    </source>
</evidence>
<accession>A0A2T3BBL2</accession>
<feature type="region of interest" description="Disordered" evidence="1">
    <location>
        <begin position="701"/>
        <end position="728"/>
    </location>
</feature>
<sequence>MSSRRDSDFARLEQLLLEERRIRQEAEERAERERRRAEEEQQRAEEERRIRIEEEKKTRRTTFEEYLSTCHIHLSRPLRIQTDKSLSTQGSITHPKNKPCPTLLKPWTDFPILQQQLFDKIHECIPKDARLFSSVQHLKELGQDLCDRPLASEKDLETYQRLAIERPTTNIVSHLLQIDEARRRFDLGEGITFENHANTLSGKDDEVQDNLQNDQICVYKEADGTRSLCMVVGHKSSHKLSVSHLRAGLLQADNGSMNIPEGVINRITIPTDPDEKFVYNSELLTVAALTQTYSYMIENGLKYSKLTTGEADIFLLIKKKEPHTLYYHLAEAKIEAEAQSEVDILLSRTAVSQNLTFCIMALDSKPHSQKWRNYTLEKAYKAVIDHEAILRQIPPDEKAMTPPPSGFQARVHLVKRSPVGKHKQGKNSCDIIDVHEDPESPSSSSDDFSEVETPRKPKARTTQPGNRPANVKTPQIPEQNGIRCHRQYCTQACLLGLVRGRPLDEACPNVSAHRSHKASNCHALEGKTLAQGIQHQLERSLDYGCEPLGKQGARGALFKLTLYSHGYTFVAKGTVEAFIPALKHEGRIYRHLIGFQGELIPVYLGNISLVKTYFLDFGVRIVHMLLMSWAGERAENLMSGLGRDFVEEIRRAVRKLLDYGVEHGDVRSPNVLWNAESKQVMLVDFERSTILKPASTLQEISPNSKRKNLHPNKVLKGYPTMGRSPGGL</sequence>
<dbReference type="InterPro" id="IPR011009">
    <property type="entry name" value="Kinase-like_dom_sf"/>
</dbReference>
<name>A0A2T3BBL2_AMORE</name>
<dbReference type="STRING" id="857342.A0A2T3BBL2"/>
<organism evidence="2 3">
    <name type="scientific">Amorphotheca resinae ATCC 22711</name>
    <dbReference type="NCBI Taxonomy" id="857342"/>
    <lineage>
        <taxon>Eukaryota</taxon>
        <taxon>Fungi</taxon>
        <taxon>Dikarya</taxon>
        <taxon>Ascomycota</taxon>
        <taxon>Pezizomycotina</taxon>
        <taxon>Leotiomycetes</taxon>
        <taxon>Helotiales</taxon>
        <taxon>Amorphothecaceae</taxon>
        <taxon>Amorphotheca</taxon>
    </lineage>
</organism>
<dbReference type="SUPFAM" id="SSF56112">
    <property type="entry name" value="Protein kinase-like (PK-like)"/>
    <property type="match status" value="1"/>
</dbReference>
<feature type="region of interest" description="Disordered" evidence="1">
    <location>
        <begin position="416"/>
        <end position="476"/>
    </location>
</feature>
<dbReference type="Gene3D" id="1.10.510.10">
    <property type="entry name" value="Transferase(Phosphotransferase) domain 1"/>
    <property type="match status" value="1"/>
</dbReference>
<protein>
    <recommendedName>
        <fullName evidence="4">Protein kinase domain-containing protein</fullName>
    </recommendedName>
</protein>
<reference evidence="2 3" key="1">
    <citation type="journal article" date="2018" name="New Phytol.">
        <title>Comparative genomics and transcriptomics depict ericoid mycorrhizal fungi as versatile saprotrophs and plant mutualists.</title>
        <authorList>
            <person name="Martino E."/>
            <person name="Morin E."/>
            <person name="Grelet G.A."/>
            <person name="Kuo A."/>
            <person name="Kohler A."/>
            <person name="Daghino S."/>
            <person name="Barry K.W."/>
            <person name="Cichocki N."/>
            <person name="Clum A."/>
            <person name="Dockter R.B."/>
            <person name="Hainaut M."/>
            <person name="Kuo R.C."/>
            <person name="LaButti K."/>
            <person name="Lindahl B.D."/>
            <person name="Lindquist E.A."/>
            <person name="Lipzen A."/>
            <person name="Khouja H.R."/>
            <person name="Magnuson J."/>
            <person name="Murat C."/>
            <person name="Ohm R.A."/>
            <person name="Singer S.W."/>
            <person name="Spatafora J.W."/>
            <person name="Wang M."/>
            <person name="Veneault-Fourrey C."/>
            <person name="Henrissat B."/>
            <person name="Grigoriev I.V."/>
            <person name="Martin F.M."/>
            <person name="Perotto S."/>
        </authorList>
    </citation>
    <scope>NUCLEOTIDE SEQUENCE [LARGE SCALE GENOMIC DNA]</scope>
    <source>
        <strain evidence="2 3">ATCC 22711</strain>
    </source>
</reference>
<dbReference type="AlphaFoldDB" id="A0A2T3BBL2"/>
<dbReference type="Proteomes" id="UP000241818">
    <property type="component" value="Unassembled WGS sequence"/>
</dbReference>
<feature type="region of interest" description="Disordered" evidence="1">
    <location>
        <begin position="26"/>
        <end position="47"/>
    </location>
</feature>
<gene>
    <name evidence="2" type="ORF">M430DRAFT_33320</name>
</gene>
<proteinExistence type="predicted"/>
<dbReference type="GeneID" id="36574427"/>
<dbReference type="EMBL" id="KZ679007">
    <property type="protein sequence ID" value="PSS25711.1"/>
    <property type="molecule type" value="Genomic_DNA"/>
</dbReference>